<evidence type="ECO:0000256" key="2">
    <source>
        <dbReference type="ARBA" id="ARBA00006275"/>
    </source>
</evidence>
<evidence type="ECO:0000313" key="10">
    <source>
        <dbReference type="Proteomes" id="UP000753961"/>
    </source>
</evidence>
<feature type="signal peptide" evidence="6">
    <location>
        <begin position="1"/>
        <end position="22"/>
    </location>
</feature>
<reference evidence="9" key="1">
    <citation type="submission" date="2021-06" db="EMBL/GenBank/DDBJ databases">
        <title>44 bacteria genomes isolated from Dapeng, Shenzhen.</title>
        <authorList>
            <person name="Zheng W."/>
            <person name="Yu S."/>
            <person name="Huang Y."/>
        </authorList>
    </citation>
    <scope>NUCLEOTIDE SEQUENCE</scope>
    <source>
        <strain evidence="9">DP5N28-2</strain>
    </source>
</reference>
<evidence type="ECO:0000256" key="5">
    <source>
        <dbReference type="ARBA" id="ARBA00023237"/>
    </source>
</evidence>
<dbReference type="AlphaFoldDB" id="A0A953L9Q0"/>
<evidence type="ECO:0000256" key="1">
    <source>
        <dbReference type="ARBA" id="ARBA00004442"/>
    </source>
</evidence>
<evidence type="ECO:0000313" key="9">
    <source>
        <dbReference type="EMBL" id="MBY5956876.1"/>
    </source>
</evidence>
<feature type="domain" description="SusD-like N-terminal" evidence="8">
    <location>
        <begin position="65"/>
        <end position="230"/>
    </location>
</feature>
<comment type="similarity">
    <text evidence="2">Belongs to the SusD family.</text>
</comment>
<dbReference type="RefSeq" id="WP_222578396.1">
    <property type="nucleotide sequence ID" value="NZ_JAHVHU010000002.1"/>
</dbReference>
<dbReference type="GO" id="GO:0009279">
    <property type="term" value="C:cell outer membrane"/>
    <property type="evidence" value="ECO:0007669"/>
    <property type="project" value="UniProtKB-SubCell"/>
</dbReference>
<gene>
    <name evidence="9" type="ORF">KUV50_01930</name>
</gene>
<comment type="caution">
    <text evidence="9">The sequence shown here is derived from an EMBL/GenBank/DDBJ whole genome shotgun (WGS) entry which is preliminary data.</text>
</comment>
<keyword evidence="10" id="KW-1185">Reference proteome</keyword>
<dbReference type="Pfam" id="PF07980">
    <property type="entry name" value="SusD_RagB"/>
    <property type="match status" value="1"/>
</dbReference>
<dbReference type="Proteomes" id="UP000753961">
    <property type="component" value="Unassembled WGS sequence"/>
</dbReference>
<keyword evidence="5" id="KW-0998">Cell outer membrane</keyword>
<feature type="chain" id="PRO_5037855179" evidence="6">
    <location>
        <begin position="23"/>
        <end position="623"/>
    </location>
</feature>
<sequence>MKNNIIYIALTMVFLLSSNGCNDEFLEPKPLSFFAPENAFVDAAGFDAALVACLRNTRHEFYGDGNPMITENIFSDVAVEGTTDKTGPAMDLPAQILPDACLNSNDCNRIGWFWKEGYKRIRYASAVISRIDNAEYNSEAERNHVLGKAYFHVSRTLYRLVHQFGDVPLVLGEITSPRLDFNTVTRESILKKCKRDLEFAAQWVKPEWETNVIGDVTKAAVNHVLTKVNLALGEFDDAIASSSAIINDGHHALMTERFGIDKDDPSKNVIWDLHQAENKSNPENTERIYVMIAREGFEEDGNSRISIMRQTVPFWGGTGKIKTPSGRAGMSDKPLGSSGVEIDQVSKYGRGIGRCRLTSYGYKDIWTDDNDLRHAPGNWVDMEDMVYNHPGLKEANDPYYGEHLQLYDDQGGILCTDTIRSWYGWPYYKLFVADPTDQTPDGGRGDWYLYRVAETYLLRAEAYFWKGQLAEAAADINAVRNRAGAASISSDEVNIDAIFNERARELYYEEPRKTELTRVSFIYAMTGKQAYNGKTYSMDNFSQDNFWYDRVMEKNSFYREEVRAPHYNYRAAPWLVLWPIPADAINANTQGHINQNKGYPGDENRITPFIWKDGEGEGEIVAQ</sequence>
<dbReference type="InterPro" id="IPR012944">
    <property type="entry name" value="SusD_RagB_dom"/>
</dbReference>
<name>A0A953L9Q0_9BACT</name>
<evidence type="ECO:0000256" key="4">
    <source>
        <dbReference type="ARBA" id="ARBA00023136"/>
    </source>
</evidence>
<dbReference type="InterPro" id="IPR033985">
    <property type="entry name" value="SusD-like_N"/>
</dbReference>
<dbReference type="InterPro" id="IPR011990">
    <property type="entry name" value="TPR-like_helical_dom_sf"/>
</dbReference>
<dbReference type="SUPFAM" id="SSF48452">
    <property type="entry name" value="TPR-like"/>
    <property type="match status" value="1"/>
</dbReference>
<comment type="subcellular location">
    <subcellularLocation>
        <location evidence="1">Cell outer membrane</location>
    </subcellularLocation>
</comment>
<proteinExistence type="inferred from homology"/>
<keyword evidence="3 6" id="KW-0732">Signal</keyword>
<dbReference type="Gene3D" id="1.25.40.390">
    <property type="match status" value="1"/>
</dbReference>
<organism evidence="9 10">
    <name type="scientific">Membranihabitans marinus</name>
    <dbReference type="NCBI Taxonomy" id="1227546"/>
    <lineage>
        <taxon>Bacteria</taxon>
        <taxon>Pseudomonadati</taxon>
        <taxon>Bacteroidota</taxon>
        <taxon>Saprospiria</taxon>
        <taxon>Saprospirales</taxon>
        <taxon>Saprospiraceae</taxon>
        <taxon>Membranihabitans</taxon>
    </lineage>
</organism>
<evidence type="ECO:0000259" key="8">
    <source>
        <dbReference type="Pfam" id="PF14322"/>
    </source>
</evidence>
<keyword evidence="4" id="KW-0472">Membrane</keyword>
<evidence type="ECO:0000256" key="3">
    <source>
        <dbReference type="ARBA" id="ARBA00022729"/>
    </source>
</evidence>
<evidence type="ECO:0000259" key="7">
    <source>
        <dbReference type="Pfam" id="PF07980"/>
    </source>
</evidence>
<evidence type="ECO:0000256" key="6">
    <source>
        <dbReference type="SAM" id="SignalP"/>
    </source>
</evidence>
<accession>A0A953L9Q0</accession>
<feature type="domain" description="RagB/SusD" evidence="7">
    <location>
        <begin position="358"/>
        <end position="599"/>
    </location>
</feature>
<dbReference type="Pfam" id="PF14322">
    <property type="entry name" value="SusD-like_3"/>
    <property type="match status" value="1"/>
</dbReference>
<protein>
    <submittedName>
        <fullName evidence="9">RagB/SusD family nutrient uptake outer membrane protein</fullName>
    </submittedName>
</protein>
<dbReference type="EMBL" id="JAHVHU010000002">
    <property type="protein sequence ID" value="MBY5956876.1"/>
    <property type="molecule type" value="Genomic_DNA"/>
</dbReference>